<name>A0A0S4PSP9_9HELI</name>
<gene>
    <name evidence="1" type="ORF">BN2458_PEG0181</name>
</gene>
<dbReference type="PATRIC" id="fig|76936.10.peg.176"/>
<accession>A0A0S4PSP9</accession>
<sequence length="42" mass="4642">MLQSPQGILPQSYRLSSISNLNPKMEKLKHNALVGHLLLIAS</sequence>
<evidence type="ECO:0000313" key="2">
    <source>
        <dbReference type="Proteomes" id="UP000064525"/>
    </source>
</evidence>
<proteinExistence type="predicted"/>
<dbReference type="Proteomes" id="UP000064525">
    <property type="component" value="Chromosome I"/>
</dbReference>
<evidence type="ECO:0000313" key="1">
    <source>
        <dbReference type="EMBL" id="CUU39068.1"/>
    </source>
</evidence>
<protein>
    <submittedName>
        <fullName evidence="1">Uncharacterized protein</fullName>
    </submittedName>
</protein>
<dbReference type="KEGG" id="hty:BN2458_PEG0181"/>
<organism evidence="1 2">
    <name type="scientific">Helicobacter typhlonius</name>
    <dbReference type="NCBI Taxonomy" id="76936"/>
    <lineage>
        <taxon>Bacteria</taxon>
        <taxon>Pseudomonadati</taxon>
        <taxon>Campylobacterota</taxon>
        <taxon>Epsilonproteobacteria</taxon>
        <taxon>Campylobacterales</taxon>
        <taxon>Helicobacteraceae</taxon>
        <taxon>Helicobacter</taxon>
    </lineage>
</organism>
<dbReference type="AlphaFoldDB" id="A0A0S4PSP9"/>
<dbReference type="EMBL" id="LN907858">
    <property type="protein sequence ID" value="CUU39068.1"/>
    <property type="molecule type" value="Genomic_DNA"/>
</dbReference>
<reference evidence="2" key="1">
    <citation type="submission" date="2015-11" db="EMBL/GenBank/DDBJ databases">
        <authorList>
            <person name="Anvar S.Y."/>
        </authorList>
    </citation>
    <scope>NUCLEOTIDE SEQUENCE [LARGE SCALE GENOMIC DNA]</scope>
</reference>